<dbReference type="EMBL" id="SRLO01003120">
    <property type="protein sequence ID" value="TNN31829.1"/>
    <property type="molecule type" value="Genomic_DNA"/>
</dbReference>
<protein>
    <submittedName>
        <fullName evidence="2">Uncharacterized protein</fullName>
    </submittedName>
</protein>
<proteinExistence type="predicted"/>
<gene>
    <name evidence="2" type="ORF">EYF80_058011</name>
</gene>
<dbReference type="AlphaFoldDB" id="A0A4Z2ESP1"/>
<evidence type="ECO:0000313" key="2">
    <source>
        <dbReference type="EMBL" id="TNN31829.1"/>
    </source>
</evidence>
<organism evidence="2 3">
    <name type="scientific">Liparis tanakae</name>
    <name type="common">Tanaka's snailfish</name>
    <dbReference type="NCBI Taxonomy" id="230148"/>
    <lineage>
        <taxon>Eukaryota</taxon>
        <taxon>Metazoa</taxon>
        <taxon>Chordata</taxon>
        <taxon>Craniata</taxon>
        <taxon>Vertebrata</taxon>
        <taxon>Euteleostomi</taxon>
        <taxon>Actinopterygii</taxon>
        <taxon>Neopterygii</taxon>
        <taxon>Teleostei</taxon>
        <taxon>Neoteleostei</taxon>
        <taxon>Acanthomorphata</taxon>
        <taxon>Eupercaria</taxon>
        <taxon>Perciformes</taxon>
        <taxon>Cottioidei</taxon>
        <taxon>Cottales</taxon>
        <taxon>Liparidae</taxon>
        <taxon>Liparis</taxon>
    </lineage>
</organism>
<reference evidence="2 3" key="1">
    <citation type="submission" date="2019-03" db="EMBL/GenBank/DDBJ databases">
        <title>First draft genome of Liparis tanakae, snailfish: a comprehensive survey of snailfish specific genes.</title>
        <authorList>
            <person name="Kim W."/>
            <person name="Song I."/>
            <person name="Jeong J.-H."/>
            <person name="Kim D."/>
            <person name="Kim S."/>
            <person name="Ryu S."/>
            <person name="Song J.Y."/>
            <person name="Lee S.K."/>
        </authorList>
    </citation>
    <scope>NUCLEOTIDE SEQUENCE [LARGE SCALE GENOMIC DNA]</scope>
    <source>
        <tissue evidence="2">Muscle</tissue>
    </source>
</reference>
<feature type="region of interest" description="Disordered" evidence="1">
    <location>
        <begin position="1"/>
        <end position="22"/>
    </location>
</feature>
<name>A0A4Z2ESP1_9TELE</name>
<dbReference type="Proteomes" id="UP000314294">
    <property type="component" value="Unassembled WGS sequence"/>
</dbReference>
<sequence>MRDGVRKRRIKSELRAPEPAACSRSIAPRVTHIAPRLRPRRLPLSTAERLPPDALAVCIVAMTRMNYAERRNIWLRRERFHGETESFRDDERQ</sequence>
<evidence type="ECO:0000313" key="3">
    <source>
        <dbReference type="Proteomes" id="UP000314294"/>
    </source>
</evidence>
<evidence type="ECO:0000256" key="1">
    <source>
        <dbReference type="SAM" id="MobiDB-lite"/>
    </source>
</evidence>
<keyword evidence="3" id="KW-1185">Reference proteome</keyword>
<accession>A0A4Z2ESP1</accession>
<feature type="compositionally biased region" description="Basic residues" evidence="1">
    <location>
        <begin position="1"/>
        <end position="10"/>
    </location>
</feature>
<comment type="caution">
    <text evidence="2">The sequence shown here is derived from an EMBL/GenBank/DDBJ whole genome shotgun (WGS) entry which is preliminary data.</text>
</comment>